<dbReference type="STRING" id="990268.JCM19235_168"/>
<evidence type="ECO:0000259" key="1">
    <source>
        <dbReference type="Pfam" id="PF04965"/>
    </source>
</evidence>
<dbReference type="Proteomes" id="UP000029228">
    <property type="component" value="Unassembled WGS sequence"/>
</dbReference>
<dbReference type="RefSeq" id="WP_042475334.1">
    <property type="nucleotide sequence ID" value="NZ_CP090438.1"/>
</dbReference>
<accession>A0A090S273</accession>
<dbReference type="Pfam" id="PF04965">
    <property type="entry name" value="GPW_gp25"/>
    <property type="match status" value="1"/>
</dbReference>
<proteinExistence type="predicted"/>
<dbReference type="InterPro" id="IPR017737">
    <property type="entry name" value="TssE1-like"/>
</dbReference>
<sequence>MEKGYRLLERIELGEPKNSYEKVVSHKHLIESIHLHLADLLNTHSGNAMIDNDYGLPDFNDVLANNTNLVRHIQKNISSTIEQFEPRMLNVEVHYKEDHHNPLQLSFAICGEVSHNGGKVPMSIDVFMGTDGQFNV</sequence>
<dbReference type="PANTHER" id="PTHR38595">
    <property type="entry name" value="CYTOPLASMIC PROTEIN-RELATED"/>
    <property type="match status" value="1"/>
</dbReference>
<evidence type="ECO:0000313" key="3">
    <source>
        <dbReference type="Proteomes" id="UP000029228"/>
    </source>
</evidence>
<dbReference type="NCBIfam" id="TIGR03357">
    <property type="entry name" value="VI_zyme"/>
    <property type="match status" value="1"/>
</dbReference>
<feature type="domain" description="IraD/Gp25-like" evidence="1">
    <location>
        <begin position="29"/>
        <end position="116"/>
    </location>
</feature>
<dbReference type="EMBL" id="BBMR01000007">
    <property type="protein sequence ID" value="GAL20893.1"/>
    <property type="molecule type" value="Genomic_DNA"/>
</dbReference>
<evidence type="ECO:0000313" key="2">
    <source>
        <dbReference type="EMBL" id="GAL20893.1"/>
    </source>
</evidence>
<dbReference type="SUPFAM" id="SSF160719">
    <property type="entry name" value="gpW/gp25-like"/>
    <property type="match status" value="1"/>
</dbReference>
<keyword evidence="3" id="KW-1185">Reference proteome</keyword>
<dbReference type="InterPro" id="IPR053176">
    <property type="entry name" value="T6SS_TssE1-like"/>
</dbReference>
<dbReference type="AlphaFoldDB" id="A0A090S273"/>
<reference evidence="2 3" key="2">
    <citation type="submission" date="2014-09" db="EMBL/GenBank/DDBJ databases">
        <authorList>
            <consortium name="NBRP consortium"/>
            <person name="Sawabe T."/>
            <person name="Meirelles P."/>
            <person name="Nakanishi M."/>
            <person name="Sayaka M."/>
            <person name="Hattori M."/>
            <person name="Ohkuma M."/>
        </authorList>
    </citation>
    <scope>NUCLEOTIDE SEQUENCE [LARGE SCALE GENOMIC DNA]</scope>
    <source>
        <strain evidence="3">JCM19235</strain>
    </source>
</reference>
<reference evidence="2 3" key="1">
    <citation type="submission" date="2014-09" db="EMBL/GenBank/DDBJ databases">
        <title>Vibrio maritimus JCM 19235. (C45) whole genome shotgun sequence.</title>
        <authorList>
            <person name="Sawabe T."/>
            <person name="Meirelles P."/>
            <person name="Nakanishi M."/>
            <person name="Sayaka M."/>
            <person name="Hattori M."/>
            <person name="Ohkuma M."/>
        </authorList>
    </citation>
    <scope>NUCLEOTIDE SEQUENCE [LARGE SCALE GENOMIC DNA]</scope>
    <source>
        <strain evidence="3">JCM19235</strain>
    </source>
</reference>
<dbReference type="Gene3D" id="3.10.450.40">
    <property type="match status" value="1"/>
</dbReference>
<dbReference type="InterPro" id="IPR007048">
    <property type="entry name" value="IraD/Gp25-like"/>
</dbReference>
<dbReference type="PANTHER" id="PTHR38595:SF2">
    <property type="entry name" value="TYPE VI SECRETION SYSTEM BASEPLATE SUBUNIT TSSE"/>
    <property type="match status" value="1"/>
</dbReference>
<comment type="caution">
    <text evidence="2">The sequence shown here is derived from an EMBL/GenBank/DDBJ whole genome shotgun (WGS) entry which is preliminary data.</text>
</comment>
<name>A0A090S273_9VIBR</name>
<protein>
    <submittedName>
        <fullName evidence="2">Uncharacterized protein similar to VCA0109</fullName>
    </submittedName>
</protein>
<organism evidence="2 3">
    <name type="scientific">Vibrio maritimus</name>
    <dbReference type="NCBI Taxonomy" id="990268"/>
    <lineage>
        <taxon>Bacteria</taxon>
        <taxon>Pseudomonadati</taxon>
        <taxon>Pseudomonadota</taxon>
        <taxon>Gammaproteobacteria</taxon>
        <taxon>Vibrionales</taxon>
        <taxon>Vibrionaceae</taxon>
        <taxon>Vibrio</taxon>
    </lineage>
</organism>
<gene>
    <name evidence="2" type="ORF">JCM19235_168</name>
</gene>